<dbReference type="HOGENOM" id="CLU_667073_0_0_6"/>
<dbReference type="OrthoDB" id="9953178at2"/>
<dbReference type="STRING" id="1348114.OM33_16535"/>
<sequence>MDFALMHSCITRLTKAALPMVVVLMTTGCIGTVGHQYIKTDPSGKVTELKKYYVQQGNEFLVTADLTGPVVLSDDTLTIKKMTAGSSIRISNTESEEVLKITEQNGKATYSLLQHKRSSEPSTKQINIYMQSLFNFTPLAAEERISALVKHQGVAAAVQQVEQAQNDDTKSAYILEISKLTLDKNAQKRVLTVLSSISSDYSQKVAALAFVETQTTLSQDIWLALFEGLENVASDYELRTLLSSIAAKLPDDNAVHSAFFDASETIDSDYEKYRLVSEIATQATSLQIKDMLAASNDIGSDYEAYRLMSDIAQIAKSNDDINAMLVFIQSIDSDYEMQRAFKVLPYSLMSEAQTANALDIAGSEIGSDYELAKVLVYIYQQTPHKVNLATNVKQAMQSISSESDKLKVYEVL</sequence>
<dbReference type="EMBL" id="CP009889">
    <property type="protein sequence ID" value="AIY66732.1"/>
    <property type="molecule type" value="Genomic_DNA"/>
</dbReference>
<dbReference type="Proteomes" id="UP000030341">
    <property type="component" value="Chromosome 2"/>
</dbReference>
<dbReference type="AlphaFoldDB" id="A0A0A7ELA8"/>
<evidence type="ECO:0000313" key="2">
    <source>
        <dbReference type="Proteomes" id="UP000030341"/>
    </source>
</evidence>
<dbReference type="KEGG" id="pseo:OM33_16535"/>
<evidence type="ECO:0000313" key="1">
    <source>
        <dbReference type="EMBL" id="AIY66732.1"/>
    </source>
</evidence>
<organism evidence="1 2">
    <name type="scientific">Pseudoalteromonas piratica</name>
    <dbReference type="NCBI Taxonomy" id="1348114"/>
    <lineage>
        <taxon>Bacteria</taxon>
        <taxon>Pseudomonadati</taxon>
        <taxon>Pseudomonadota</taxon>
        <taxon>Gammaproteobacteria</taxon>
        <taxon>Alteromonadales</taxon>
        <taxon>Pseudoalteromonadaceae</taxon>
        <taxon>Pseudoalteromonas</taxon>
    </lineage>
</organism>
<reference evidence="1 2" key="1">
    <citation type="submission" date="2014-11" db="EMBL/GenBank/DDBJ databases">
        <title>Complete Genome Sequence of Pseudoalteromonas sp. Strain OCN003 Isolated from Kaneohe Bay, Oahu, Hawaii.</title>
        <authorList>
            <person name="Beurmann S."/>
            <person name="Videau P."/>
            <person name="Ushijima B."/>
            <person name="Smith A.M."/>
            <person name="Aeby G.S."/>
            <person name="Callahan S.M."/>
            <person name="Belcaid M."/>
        </authorList>
    </citation>
    <scope>NUCLEOTIDE SEQUENCE [LARGE SCALE GENOMIC DNA]</scope>
    <source>
        <strain evidence="1 2">OCN003</strain>
    </source>
</reference>
<protein>
    <submittedName>
        <fullName evidence="1">Uncharacterized protein</fullName>
    </submittedName>
</protein>
<name>A0A0A7ELA8_9GAMM</name>
<dbReference type="eggNOG" id="ENOG5030KD0">
    <property type="taxonomic scope" value="Bacteria"/>
</dbReference>
<gene>
    <name evidence="1" type="ORF">OM33_16535</name>
</gene>
<proteinExistence type="predicted"/>
<dbReference type="RefSeq" id="WP_040135201.1">
    <property type="nucleotide sequence ID" value="NZ_CP009889.1"/>
</dbReference>
<keyword evidence="2" id="KW-1185">Reference proteome</keyword>
<accession>A0A0A7ELA8</accession>